<feature type="non-terminal residue" evidence="2">
    <location>
        <position position="68"/>
    </location>
</feature>
<keyword evidence="1" id="KW-0472">Membrane</keyword>
<sequence>MERAGTTLPFKRVTANINLLWSLSHGLQMTAKKIQMESYMFIFDLASCLFRPAVMVLLSLVQLIKSLV</sequence>
<accession>A0A2P6MQ99</accession>
<organism evidence="2 3">
    <name type="scientific">Planoprotostelium fungivorum</name>
    <dbReference type="NCBI Taxonomy" id="1890364"/>
    <lineage>
        <taxon>Eukaryota</taxon>
        <taxon>Amoebozoa</taxon>
        <taxon>Evosea</taxon>
        <taxon>Variosea</taxon>
        <taxon>Cavosteliida</taxon>
        <taxon>Cavosteliaceae</taxon>
        <taxon>Planoprotostelium</taxon>
    </lineage>
</organism>
<evidence type="ECO:0000256" key="1">
    <source>
        <dbReference type="SAM" id="Phobius"/>
    </source>
</evidence>
<feature type="transmembrane region" description="Helical" evidence="1">
    <location>
        <begin position="39"/>
        <end position="64"/>
    </location>
</feature>
<comment type="caution">
    <text evidence="2">The sequence shown here is derived from an EMBL/GenBank/DDBJ whole genome shotgun (WGS) entry which is preliminary data.</text>
</comment>
<keyword evidence="1" id="KW-0812">Transmembrane</keyword>
<dbReference type="InParanoid" id="A0A2P6MQ99"/>
<reference evidence="2 3" key="1">
    <citation type="journal article" date="2018" name="Genome Biol. Evol.">
        <title>Multiple Roots of Fruiting Body Formation in Amoebozoa.</title>
        <authorList>
            <person name="Hillmann F."/>
            <person name="Forbes G."/>
            <person name="Novohradska S."/>
            <person name="Ferling I."/>
            <person name="Riege K."/>
            <person name="Groth M."/>
            <person name="Westermann M."/>
            <person name="Marz M."/>
            <person name="Spaller T."/>
            <person name="Winckler T."/>
            <person name="Schaap P."/>
            <person name="Glockner G."/>
        </authorList>
    </citation>
    <scope>NUCLEOTIDE SEQUENCE [LARGE SCALE GENOMIC DNA]</scope>
    <source>
        <strain evidence="2 3">Jena</strain>
    </source>
</reference>
<evidence type="ECO:0000313" key="2">
    <source>
        <dbReference type="EMBL" id="PRP73884.1"/>
    </source>
</evidence>
<keyword evidence="1" id="KW-1133">Transmembrane helix</keyword>
<name>A0A2P6MQ99_9EUKA</name>
<keyword evidence="3" id="KW-1185">Reference proteome</keyword>
<gene>
    <name evidence="2" type="ORF">PROFUN_16311</name>
</gene>
<dbReference type="AlphaFoldDB" id="A0A2P6MQ99"/>
<dbReference type="EMBL" id="MDYQ01000531">
    <property type="protein sequence ID" value="PRP73884.1"/>
    <property type="molecule type" value="Genomic_DNA"/>
</dbReference>
<evidence type="ECO:0000313" key="3">
    <source>
        <dbReference type="Proteomes" id="UP000241769"/>
    </source>
</evidence>
<protein>
    <submittedName>
        <fullName evidence="2">Uncharacterized protein</fullName>
    </submittedName>
</protein>
<dbReference type="Proteomes" id="UP000241769">
    <property type="component" value="Unassembled WGS sequence"/>
</dbReference>
<proteinExistence type="predicted"/>